<dbReference type="Proteomes" id="UP000193335">
    <property type="component" value="Unassembled WGS sequence"/>
</dbReference>
<dbReference type="GO" id="GO:0032259">
    <property type="term" value="P:methylation"/>
    <property type="evidence" value="ECO:0007669"/>
    <property type="project" value="UniProtKB-KW"/>
</dbReference>
<dbReference type="Pfam" id="PF13489">
    <property type="entry name" value="Methyltransf_23"/>
    <property type="match status" value="1"/>
</dbReference>
<evidence type="ECO:0000256" key="2">
    <source>
        <dbReference type="ARBA" id="ARBA00022679"/>
    </source>
</evidence>
<gene>
    <name evidence="4" type="ORF">BSZ19_49685</name>
</gene>
<dbReference type="CDD" id="cd02440">
    <property type="entry name" value="AdoMet_MTases"/>
    <property type="match status" value="1"/>
</dbReference>
<evidence type="ECO:0000256" key="3">
    <source>
        <dbReference type="ARBA" id="ARBA00022691"/>
    </source>
</evidence>
<protein>
    <submittedName>
        <fullName evidence="4">Uncharacterized protein</fullName>
    </submittedName>
</protein>
<dbReference type="InterPro" id="IPR029063">
    <property type="entry name" value="SAM-dependent_MTases_sf"/>
</dbReference>
<name>A0A1Y2J6T5_BRAJP</name>
<evidence type="ECO:0000313" key="4">
    <source>
        <dbReference type="EMBL" id="OSJ21485.1"/>
    </source>
</evidence>
<dbReference type="PANTHER" id="PTHR43464">
    <property type="entry name" value="METHYLTRANSFERASE"/>
    <property type="match status" value="1"/>
</dbReference>
<dbReference type="AlphaFoldDB" id="A0A1Y2J6T5"/>
<dbReference type="RefSeq" id="WP_085405830.1">
    <property type="nucleotide sequence ID" value="NZ_NAFL01000287.1"/>
</dbReference>
<sequence>MIERIKSSPNAFPQLRRHQDLVDFIKEEQPGFVGKVLDVGCGPGYLAKLMREAGFPDVHGVDWGGPSSLIPNSVSSYQQVDLNEERLEEVVDTKFDLIVCSDTLEHLERPAKVIRSMRELLTDTGSLYVTVPNCTNIFQRVSWLLTGNSYRYRTERPGEFGHISLFPSSVMQSLINRAGLKQVRKGKGYIAAAGFITSKGMKFSDFWSYSSYYHFKPVGPKPE</sequence>
<keyword evidence="1" id="KW-0489">Methyltransferase</keyword>
<comment type="caution">
    <text evidence="4">The sequence shown here is derived from an EMBL/GenBank/DDBJ whole genome shotgun (WGS) entry which is preliminary data.</text>
</comment>
<dbReference type="SUPFAM" id="SSF53335">
    <property type="entry name" value="S-adenosyl-L-methionine-dependent methyltransferases"/>
    <property type="match status" value="1"/>
</dbReference>
<proteinExistence type="predicted"/>
<dbReference type="EMBL" id="NAFL01000287">
    <property type="protein sequence ID" value="OSJ21485.1"/>
    <property type="molecule type" value="Genomic_DNA"/>
</dbReference>
<evidence type="ECO:0000313" key="5">
    <source>
        <dbReference type="Proteomes" id="UP000193335"/>
    </source>
</evidence>
<keyword evidence="2" id="KW-0808">Transferase</keyword>
<organism evidence="4 5">
    <name type="scientific">Bradyrhizobium japonicum</name>
    <dbReference type="NCBI Taxonomy" id="375"/>
    <lineage>
        <taxon>Bacteria</taxon>
        <taxon>Pseudomonadati</taxon>
        <taxon>Pseudomonadota</taxon>
        <taxon>Alphaproteobacteria</taxon>
        <taxon>Hyphomicrobiales</taxon>
        <taxon>Nitrobacteraceae</taxon>
        <taxon>Bradyrhizobium</taxon>
    </lineage>
</organism>
<dbReference type="PANTHER" id="PTHR43464:SF19">
    <property type="entry name" value="UBIQUINONE BIOSYNTHESIS O-METHYLTRANSFERASE, MITOCHONDRIAL"/>
    <property type="match status" value="1"/>
</dbReference>
<dbReference type="GO" id="GO:0008168">
    <property type="term" value="F:methyltransferase activity"/>
    <property type="evidence" value="ECO:0007669"/>
    <property type="project" value="UniProtKB-KW"/>
</dbReference>
<reference evidence="4 5" key="1">
    <citation type="submission" date="2017-03" db="EMBL/GenBank/DDBJ databases">
        <title>Whole genome sequences of fourteen strains of Bradyrhizobium canariense and one strain of Bradyrhizobium japonicum isolated from Lupinus (Papilionoideae: Genisteae) species in Algeria.</title>
        <authorList>
            <person name="Crovadore J."/>
            <person name="Chekireb D."/>
            <person name="Brachmann A."/>
            <person name="Chablais R."/>
            <person name="Cochard B."/>
            <person name="Lefort F."/>
        </authorList>
    </citation>
    <scope>NUCLEOTIDE SEQUENCE [LARGE SCALE GENOMIC DNA]</scope>
    <source>
        <strain evidence="4 5">UBMA197</strain>
    </source>
</reference>
<keyword evidence="3" id="KW-0949">S-adenosyl-L-methionine</keyword>
<evidence type="ECO:0000256" key="1">
    <source>
        <dbReference type="ARBA" id="ARBA00022603"/>
    </source>
</evidence>
<dbReference type="Gene3D" id="3.40.50.150">
    <property type="entry name" value="Vaccinia Virus protein VP39"/>
    <property type="match status" value="1"/>
</dbReference>
<accession>A0A1Y2J6T5</accession>